<accession>A0A174IWQ7</accession>
<dbReference type="Gene3D" id="1.10.150.80">
    <property type="entry name" value="HRDC domain"/>
    <property type="match status" value="1"/>
</dbReference>
<keyword evidence="9" id="KW-0238">DNA-binding</keyword>
<dbReference type="GO" id="GO:0006260">
    <property type="term" value="P:DNA replication"/>
    <property type="evidence" value="ECO:0007669"/>
    <property type="project" value="InterPro"/>
</dbReference>
<dbReference type="PANTHER" id="PTHR13710:SF105">
    <property type="entry name" value="ATP-DEPENDENT DNA HELICASE Q1"/>
    <property type="match status" value="1"/>
</dbReference>
<proteinExistence type="inferred from homology"/>
<dbReference type="InterPro" id="IPR002121">
    <property type="entry name" value="HRDC_dom"/>
</dbReference>
<dbReference type="Pfam" id="PF00270">
    <property type="entry name" value="DEAD"/>
    <property type="match status" value="1"/>
</dbReference>
<comment type="catalytic activity">
    <reaction evidence="11">
        <text>Couples ATP hydrolysis with the unwinding of duplex DNA by translocating in the 3'-5' direction.</text>
        <dbReference type="EC" id="5.6.2.4"/>
    </reaction>
</comment>
<feature type="domain" description="HRDC" evidence="15">
    <location>
        <begin position="578"/>
        <end position="658"/>
    </location>
</feature>
<evidence type="ECO:0000256" key="8">
    <source>
        <dbReference type="ARBA" id="ARBA00022840"/>
    </source>
</evidence>
<dbReference type="InterPro" id="IPR001650">
    <property type="entry name" value="Helicase_C-like"/>
</dbReference>
<evidence type="ECO:0000259" key="17">
    <source>
        <dbReference type="PROSITE" id="PS51194"/>
    </source>
</evidence>
<keyword evidence="10" id="KW-0413">Isomerase</keyword>
<dbReference type="InterPro" id="IPR036390">
    <property type="entry name" value="WH_DNA-bd_sf"/>
</dbReference>
<dbReference type="GO" id="GO:0005524">
    <property type="term" value="F:ATP binding"/>
    <property type="evidence" value="ECO:0007669"/>
    <property type="project" value="UniProtKB-KW"/>
</dbReference>
<keyword evidence="5" id="KW-0547">Nucleotide-binding</keyword>
<feature type="domain" description="Helicase C-terminal" evidence="17">
    <location>
        <begin position="231"/>
        <end position="379"/>
    </location>
</feature>
<protein>
    <recommendedName>
        <fullName evidence="13">ATP-dependent DNA helicase RecQ</fullName>
        <ecNumber evidence="12">5.6.2.4</ecNumber>
    </recommendedName>
    <alternativeName>
        <fullName evidence="14">DNA 3'-5' helicase RecQ</fullName>
    </alternativeName>
</protein>
<dbReference type="Pfam" id="PF00271">
    <property type="entry name" value="Helicase_C"/>
    <property type="match status" value="1"/>
</dbReference>
<evidence type="ECO:0000256" key="3">
    <source>
        <dbReference type="ARBA" id="ARBA00005446"/>
    </source>
</evidence>
<dbReference type="InterPro" id="IPR036388">
    <property type="entry name" value="WH-like_DNA-bd_sf"/>
</dbReference>
<evidence type="ECO:0000256" key="1">
    <source>
        <dbReference type="ARBA" id="ARBA00001946"/>
    </source>
</evidence>
<dbReference type="EC" id="5.6.2.4" evidence="12"/>
<dbReference type="GO" id="GO:0016787">
    <property type="term" value="F:hydrolase activity"/>
    <property type="evidence" value="ECO:0007669"/>
    <property type="project" value="UniProtKB-KW"/>
</dbReference>
<dbReference type="AlphaFoldDB" id="A0A174IWQ7"/>
<dbReference type="InterPro" id="IPR004589">
    <property type="entry name" value="DNA_helicase_ATP-dep_RecQ"/>
</dbReference>
<dbReference type="SUPFAM" id="SSF52540">
    <property type="entry name" value="P-loop containing nucleoside triphosphate hydrolases"/>
    <property type="match status" value="1"/>
</dbReference>
<dbReference type="Proteomes" id="UP000095454">
    <property type="component" value="Unassembled WGS sequence"/>
</dbReference>
<keyword evidence="4" id="KW-0479">Metal-binding</keyword>
<dbReference type="PROSITE" id="PS51192">
    <property type="entry name" value="HELICASE_ATP_BIND_1"/>
    <property type="match status" value="1"/>
</dbReference>
<name>A0A174IWQ7_9ACTN</name>
<keyword evidence="8" id="KW-0067">ATP-binding</keyword>
<evidence type="ECO:0000313" key="18">
    <source>
        <dbReference type="EMBL" id="CUO89310.1"/>
    </source>
</evidence>
<dbReference type="SMART" id="SM00341">
    <property type="entry name" value="HRDC"/>
    <property type="match status" value="1"/>
</dbReference>
<sequence>MTDSMQQTALDTLGAYFGYTSFRPGQDRMVDAILAGRDALGVMPTGAGKSICYQVPALMLPGITFVVSPLLSLMEDQTRALLAAGARPSYLNSSLTPAQQNTVLKRAREGRYQLMYVAPERLLEPRFLAFAQEAAAEGGIGVPLVAIDEAHCVSQWGQDFRPAYLQIREFIDSLPQRPIVAAFTATATERVRADIQQMLGLQNPATVVTGFDRKNLYFGCEEMGDKAKTAWVRDYVIAHSSESGIVYCSTRKTVDALAGDLAEALGPSGIRVGRYHAGMGNDARRQSQRAFIDDDIQVMVATNAFGMGIDKPNVRYVIHNNVPESIEAYYQEAGRAGRDGDPASCHLLWNGNDFRMRRFLIDRGDAADEALDDEQRAWALQNRYRLLSQMEGYCNTTGCLREYMLRYFGDEAAAEHATAAGAGGAATDEAEGCGNCSNCLTQFEVEDVTDMARAAVRYVATRPMRFGKSLIADVLHGGNTERIRQMHLDEDRGYGELSSESVGRIKDIIGQLCGRGYLATSQGQYPVVGLGPRAGEVEDEAFAFTVKRRASKRKASARARRAVDLLREEAELDQRPRVGDDAELFERLRALRKEISTELEMAPYMVFSDKALRGLCRLRPQTRDELIQVNGIGEKKADAFGEQFMAAIEEFESEHARDGA</sequence>
<dbReference type="GO" id="GO:0030894">
    <property type="term" value="C:replisome"/>
    <property type="evidence" value="ECO:0007669"/>
    <property type="project" value="TreeGrafter"/>
</dbReference>
<dbReference type="GO" id="GO:0006310">
    <property type="term" value="P:DNA recombination"/>
    <property type="evidence" value="ECO:0007669"/>
    <property type="project" value="InterPro"/>
</dbReference>
<comment type="similarity">
    <text evidence="3">Belongs to the helicase family. RecQ subfamily.</text>
</comment>
<dbReference type="InterPro" id="IPR032284">
    <property type="entry name" value="RecQ_Zn-bd"/>
</dbReference>
<reference evidence="18 19" key="1">
    <citation type="submission" date="2015-09" db="EMBL/GenBank/DDBJ databases">
        <authorList>
            <consortium name="Pathogen Informatics"/>
        </authorList>
    </citation>
    <scope>NUCLEOTIDE SEQUENCE [LARGE SCALE GENOMIC DNA]</scope>
    <source>
        <strain evidence="18 19">2789STDY5834902</strain>
    </source>
</reference>
<keyword evidence="6 18" id="KW-0378">Hydrolase</keyword>
<dbReference type="Pfam" id="PF16124">
    <property type="entry name" value="RecQ_Zn_bind"/>
    <property type="match status" value="1"/>
</dbReference>
<evidence type="ECO:0000313" key="19">
    <source>
        <dbReference type="Proteomes" id="UP000095454"/>
    </source>
</evidence>
<comment type="cofactor">
    <cofactor evidence="1">
        <name>Mg(2+)</name>
        <dbReference type="ChEBI" id="CHEBI:18420"/>
    </cofactor>
</comment>
<dbReference type="SMART" id="SM00490">
    <property type="entry name" value="HELICc"/>
    <property type="match status" value="1"/>
</dbReference>
<dbReference type="InterPro" id="IPR018982">
    <property type="entry name" value="RQC_domain"/>
</dbReference>
<dbReference type="InterPro" id="IPR011545">
    <property type="entry name" value="DEAD/DEAH_box_helicase_dom"/>
</dbReference>
<organism evidence="18 19">
    <name type="scientific">Collinsella aerofaciens</name>
    <dbReference type="NCBI Taxonomy" id="74426"/>
    <lineage>
        <taxon>Bacteria</taxon>
        <taxon>Bacillati</taxon>
        <taxon>Actinomycetota</taxon>
        <taxon>Coriobacteriia</taxon>
        <taxon>Coriobacteriales</taxon>
        <taxon>Coriobacteriaceae</taxon>
        <taxon>Collinsella</taxon>
    </lineage>
</organism>
<dbReference type="GO" id="GO:0005737">
    <property type="term" value="C:cytoplasm"/>
    <property type="evidence" value="ECO:0007669"/>
    <property type="project" value="TreeGrafter"/>
</dbReference>
<dbReference type="Pfam" id="PF00570">
    <property type="entry name" value="HRDC"/>
    <property type="match status" value="1"/>
</dbReference>
<dbReference type="GO" id="GO:0046872">
    <property type="term" value="F:metal ion binding"/>
    <property type="evidence" value="ECO:0007669"/>
    <property type="project" value="UniProtKB-KW"/>
</dbReference>
<evidence type="ECO:0000256" key="6">
    <source>
        <dbReference type="ARBA" id="ARBA00022801"/>
    </source>
</evidence>
<dbReference type="PROSITE" id="PS51194">
    <property type="entry name" value="HELICASE_CTER"/>
    <property type="match status" value="1"/>
</dbReference>
<dbReference type="GO" id="GO:0003677">
    <property type="term" value="F:DNA binding"/>
    <property type="evidence" value="ECO:0007669"/>
    <property type="project" value="UniProtKB-KW"/>
</dbReference>
<dbReference type="Gene3D" id="1.10.10.10">
    <property type="entry name" value="Winged helix-like DNA-binding domain superfamily/Winged helix DNA-binding domain"/>
    <property type="match status" value="1"/>
</dbReference>
<dbReference type="SUPFAM" id="SSF46785">
    <property type="entry name" value="Winged helix' DNA-binding domain"/>
    <property type="match status" value="1"/>
</dbReference>
<evidence type="ECO:0000256" key="14">
    <source>
        <dbReference type="ARBA" id="ARBA00044550"/>
    </source>
</evidence>
<dbReference type="InterPro" id="IPR014001">
    <property type="entry name" value="Helicase_ATP-bd"/>
</dbReference>
<dbReference type="RefSeq" id="WP_070097110.1">
    <property type="nucleotide sequence ID" value="NZ_CABIXX010000004.1"/>
</dbReference>
<evidence type="ECO:0000256" key="11">
    <source>
        <dbReference type="ARBA" id="ARBA00034617"/>
    </source>
</evidence>
<dbReference type="CDD" id="cd17920">
    <property type="entry name" value="DEXHc_RecQ"/>
    <property type="match status" value="1"/>
</dbReference>
<dbReference type="GO" id="GO:0043590">
    <property type="term" value="C:bacterial nucleoid"/>
    <property type="evidence" value="ECO:0007669"/>
    <property type="project" value="TreeGrafter"/>
</dbReference>
<evidence type="ECO:0000256" key="10">
    <source>
        <dbReference type="ARBA" id="ARBA00023235"/>
    </source>
</evidence>
<dbReference type="Pfam" id="PF09382">
    <property type="entry name" value="RQC"/>
    <property type="match status" value="1"/>
</dbReference>
<evidence type="ECO:0000259" key="16">
    <source>
        <dbReference type="PROSITE" id="PS51192"/>
    </source>
</evidence>
<dbReference type="SMART" id="SM00487">
    <property type="entry name" value="DEXDc"/>
    <property type="match status" value="1"/>
</dbReference>
<dbReference type="GO" id="GO:0009378">
    <property type="term" value="F:four-way junction helicase activity"/>
    <property type="evidence" value="ECO:0007669"/>
    <property type="project" value="TreeGrafter"/>
</dbReference>
<dbReference type="NCBIfam" id="TIGR00614">
    <property type="entry name" value="recQ_fam"/>
    <property type="match status" value="1"/>
</dbReference>
<evidence type="ECO:0000256" key="12">
    <source>
        <dbReference type="ARBA" id="ARBA00034808"/>
    </source>
</evidence>
<gene>
    <name evidence="18" type="primary">recQ</name>
    <name evidence="18" type="ORF">ERS852514_00425</name>
</gene>
<dbReference type="GO" id="GO:0043138">
    <property type="term" value="F:3'-5' DNA helicase activity"/>
    <property type="evidence" value="ECO:0007669"/>
    <property type="project" value="UniProtKB-EC"/>
</dbReference>
<dbReference type="PANTHER" id="PTHR13710">
    <property type="entry name" value="DNA HELICASE RECQ FAMILY MEMBER"/>
    <property type="match status" value="1"/>
</dbReference>
<evidence type="ECO:0000256" key="13">
    <source>
        <dbReference type="ARBA" id="ARBA00044535"/>
    </source>
</evidence>
<dbReference type="PROSITE" id="PS50967">
    <property type="entry name" value="HRDC"/>
    <property type="match status" value="1"/>
</dbReference>
<keyword evidence="7 18" id="KW-0347">Helicase</keyword>
<dbReference type="EMBL" id="CZAQ01000004">
    <property type="protein sequence ID" value="CUO89310.1"/>
    <property type="molecule type" value="Genomic_DNA"/>
</dbReference>
<dbReference type="Gene3D" id="3.40.50.300">
    <property type="entry name" value="P-loop containing nucleotide triphosphate hydrolases"/>
    <property type="match status" value="2"/>
</dbReference>
<comment type="cofactor">
    <cofactor evidence="2">
        <name>Zn(2+)</name>
        <dbReference type="ChEBI" id="CHEBI:29105"/>
    </cofactor>
</comment>
<evidence type="ECO:0000256" key="4">
    <source>
        <dbReference type="ARBA" id="ARBA00022723"/>
    </source>
</evidence>
<dbReference type="FunFam" id="3.40.50.300:FF:001389">
    <property type="entry name" value="ATP-dependent DNA helicase RecQ"/>
    <property type="match status" value="1"/>
</dbReference>
<evidence type="ECO:0000256" key="9">
    <source>
        <dbReference type="ARBA" id="ARBA00023125"/>
    </source>
</evidence>
<feature type="domain" description="Helicase ATP-binding" evidence="16">
    <location>
        <begin position="30"/>
        <end position="205"/>
    </location>
</feature>
<dbReference type="SUPFAM" id="SSF47819">
    <property type="entry name" value="HRDC-like"/>
    <property type="match status" value="1"/>
</dbReference>
<dbReference type="InterPro" id="IPR010997">
    <property type="entry name" value="HRDC-like_sf"/>
</dbReference>
<dbReference type="InterPro" id="IPR044876">
    <property type="entry name" value="HRDC_dom_sf"/>
</dbReference>
<evidence type="ECO:0000256" key="5">
    <source>
        <dbReference type="ARBA" id="ARBA00022741"/>
    </source>
</evidence>
<dbReference type="GO" id="GO:0006281">
    <property type="term" value="P:DNA repair"/>
    <property type="evidence" value="ECO:0007669"/>
    <property type="project" value="InterPro"/>
</dbReference>
<dbReference type="SMART" id="SM00956">
    <property type="entry name" value="RQC"/>
    <property type="match status" value="1"/>
</dbReference>
<evidence type="ECO:0000256" key="2">
    <source>
        <dbReference type="ARBA" id="ARBA00001947"/>
    </source>
</evidence>
<dbReference type="InterPro" id="IPR027417">
    <property type="entry name" value="P-loop_NTPase"/>
</dbReference>
<evidence type="ECO:0000259" key="15">
    <source>
        <dbReference type="PROSITE" id="PS50967"/>
    </source>
</evidence>
<evidence type="ECO:0000256" key="7">
    <source>
        <dbReference type="ARBA" id="ARBA00022806"/>
    </source>
</evidence>